<evidence type="ECO:0000256" key="3">
    <source>
        <dbReference type="RuleBase" id="RU003476"/>
    </source>
</evidence>
<dbReference type="SUPFAM" id="SSF55811">
    <property type="entry name" value="Nudix"/>
    <property type="match status" value="1"/>
</dbReference>
<dbReference type="PANTHER" id="PTHR43736">
    <property type="entry name" value="ADP-RIBOSE PYROPHOSPHATASE"/>
    <property type="match status" value="1"/>
</dbReference>
<keyword evidence="6" id="KW-1185">Reference proteome</keyword>
<dbReference type="PROSITE" id="PS00893">
    <property type="entry name" value="NUDIX_BOX"/>
    <property type="match status" value="1"/>
</dbReference>
<organism evidence="5 6">
    <name type="scientific">Fulvimarina pelagi HTCC2506</name>
    <dbReference type="NCBI Taxonomy" id="314231"/>
    <lineage>
        <taxon>Bacteria</taxon>
        <taxon>Pseudomonadati</taxon>
        <taxon>Pseudomonadota</taxon>
        <taxon>Alphaproteobacteria</taxon>
        <taxon>Hyphomicrobiales</taxon>
        <taxon>Aurantimonadaceae</taxon>
        <taxon>Fulvimarina</taxon>
    </lineage>
</organism>
<dbReference type="InterPro" id="IPR020084">
    <property type="entry name" value="NUDIX_hydrolase_CS"/>
</dbReference>
<evidence type="ECO:0000313" key="6">
    <source>
        <dbReference type="Proteomes" id="UP000004310"/>
    </source>
</evidence>
<dbReference type="eggNOG" id="COG1051">
    <property type="taxonomic scope" value="Bacteria"/>
</dbReference>
<dbReference type="PROSITE" id="PS51462">
    <property type="entry name" value="NUDIX"/>
    <property type="match status" value="1"/>
</dbReference>
<dbReference type="Pfam" id="PF00293">
    <property type="entry name" value="NUDIX"/>
    <property type="match status" value="1"/>
</dbReference>
<dbReference type="InterPro" id="IPR015797">
    <property type="entry name" value="NUDIX_hydrolase-like_dom_sf"/>
</dbReference>
<dbReference type="AlphaFoldDB" id="Q0G6N8"/>
<dbReference type="Proteomes" id="UP000004310">
    <property type="component" value="Unassembled WGS sequence"/>
</dbReference>
<evidence type="ECO:0000313" key="5">
    <source>
        <dbReference type="EMBL" id="EAU42676.1"/>
    </source>
</evidence>
<gene>
    <name evidence="5" type="ORF">FP2506_07541</name>
</gene>
<dbReference type="HOGENOM" id="CLU_037162_20_2_5"/>
<dbReference type="InterPro" id="IPR000086">
    <property type="entry name" value="NUDIX_hydrolase_dom"/>
</dbReference>
<comment type="caution">
    <text evidence="5">The sequence shown here is derived from an EMBL/GenBank/DDBJ whole genome shotgun (WGS) entry which is preliminary data.</text>
</comment>
<dbReference type="PANTHER" id="PTHR43736:SF1">
    <property type="entry name" value="DIHYDRONEOPTERIN TRIPHOSPHATE DIPHOSPHATASE"/>
    <property type="match status" value="1"/>
</dbReference>
<dbReference type="InterPro" id="IPR020476">
    <property type="entry name" value="Nudix_hydrolase"/>
</dbReference>
<dbReference type="GO" id="GO:0016787">
    <property type="term" value="F:hydrolase activity"/>
    <property type="evidence" value="ECO:0007669"/>
    <property type="project" value="UniProtKB-KW"/>
</dbReference>
<protein>
    <submittedName>
        <fullName evidence="5">Possible ADP-RIBOSE PHOSPHOHYDROLASE</fullName>
    </submittedName>
</protein>
<reference evidence="5 6" key="1">
    <citation type="journal article" date="2010" name="J. Bacteriol.">
        <title>Genome sequence of Fulvimarina pelagi HTCC2506T, a Mn(II)-oxidizing alphaproteobacterium possessing an aerobic anoxygenic photosynthetic gene cluster and Xanthorhodopsin.</title>
        <authorList>
            <person name="Kang I."/>
            <person name="Oh H.M."/>
            <person name="Lim S.I."/>
            <person name="Ferriera S."/>
            <person name="Giovannoni S.J."/>
            <person name="Cho J.C."/>
        </authorList>
    </citation>
    <scope>NUCLEOTIDE SEQUENCE [LARGE SCALE GENOMIC DNA]</scope>
    <source>
        <strain evidence="5 6">HTCC2506</strain>
    </source>
</reference>
<evidence type="ECO:0000259" key="4">
    <source>
        <dbReference type="PROSITE" id="PS51462"/>
    </source>
</evidence>
<comment type="cofactor">
    <cofactor evidence="1">
        <name>Mg(2+)</name>
        <dbReference type="ChEBI" id="CHEBI:18420"/>
    </cofactor>
</comment>
<evidence type="ECO:0000256" key="2">
    <source>
        <dbReference type="ARBA" id="ARBA00022801"/>
    </source>
</evidence>
<dbReference type="STRING" id="217511.GCA_001463845_00282"/>
<dbReference type="Gene3D" id="3.90.79.10">
    <property type="entry name" value="Nucleoside Triphosphate Pyrophosphohydrolase"/>
    <property type="match status" value="1"/>
</dbReference>
<sequence length="150" mass="16226">MTRQPQIAVSAALFRGEEQLLIERQKGQTLEGLFSFPGGRVGFGETLRQAVAREVREEVGLNVVEESFVFVTNHEAIYEDFHFVIVVFAAQIGADANPVAGSDAAAVTFVPSESLPHLENDGQTTPSLASISRQALSMLLLRHSSVEKGS</sequence>
<dbReference type="RefSeq" id="WP_007066650.1">
    <property type="nucleotide sequence ID" value="NZ_DS022272.1"/>
</dbReference>
<feature type="domain" description="Nudix hydrolase" evidence="4">
    <location>
        <begin position="4"/>
        <end position="132"/>
    </location>
</feature>
<evidence type="ECO:0000256" key="1">
    <source>
        <dbReference type="ARBA" id="ARBA00001946"/>
    </source>
</evidence>
<keyword evidence="2 3" id="KW-0378">Hydrolase</keyword>
<dbReference type="EMBL" id="AATP01000001">
    <property type="protein sequence ID" value="EAU42676.1"/>
    <property type="molecule type" value="Genomic_DNA"/>
</dbReference>
<comment type="similarity">
    <text evidence="3">Belongs to the Nudix hydrolase family.</text>
</comment>
<accession>Q0G6N8</accession>
<name>Q0G6N8_9HYPH</name>
<dbReference type="PRINTS" id="PR00502">
    <property type="entry name" value="NUDIXFAMILY"/>
</dbReference>
<proteinExistence type="inferred from homology"/>